<comment type="caution">
    <text evidence="1">The sequence shown here is derived from an EMBL/GenBank/DDBJ whole genome shotgun (WGS) entry which is preliminary data.</text>
</comment>
<dbReference type="Proteomes" id="UP000481252">
    <property type="component" value="Unassembled WGS sequence"/>
</dbReference>
<name>A0A7C9RC82_9HYPH</name>
<gene>
    <name evidence="1" type="ORF">G6N74_28285</name>
</gene>
<evidence type="ECO:0000313" key="2">
    <source>
        <dbReference type="Proteomes" id="UP000481252"/>
    </source>
</evidence>
<reference evidence="1 2" key="1">
    <citation type="submission" date="2020-02" db="EMBL/GenBank/DDBJ databases">
        <title>Genome sequence of the type strain CGMCC 1.15528 of Mesorhizobium zhangyense.</title>
        <authorList>
            <person name="Gao J."/>
            <person name="Sun J."/>
        </authorList>
    </citation>
    <scope>NUCLEOTIDE SEQUENCE [LARGE SCALE GENOMIC DNA]</scope>
    <source>
        <strain evidence="1 2">CGMCC 1.15528</strain>
    </source>
</reference>
<dbReference type="RefSeq" id="WP_165121330.1">
    <property type="nucleotide sequence ID" value="NZ_JAAKZG010000022.1"/>
</dbReference>
<dbReference type="EMBL" id="JAAKZG010000022">
    <property type="protein sequence ID" value="NGN44959.1"/>
    <property type="molecule type" value="Genomic_DNA"/>
</dbReference>
<organism evidence="1 2">
    <name type="scientific">Mesorhizobium zhangyense</name>
    <dbReference type="NCBI Taxonomy" id="1776730"/>
    <lineage>
        <taxon>Bacteria</taxon>
        <taxon>Pseudomonadati</taxon>
        <taxon>Pseudomonadota</taxon>
        <taxon>Alphaproteobacteria</taxon>
        <taxon>Hyphomicrobiales</taxon>
        <taxon>Phyllobacteriaceae</taxon>
        <taxon>Mesorhizobium</taxon>
    </lineage>
</organism>
<accession>A0A7C9RC82</accession>
<protein>
    <submittedName>
        <fullName evidence="1">Uncharacterized protein</fullName>
    </submittedName>
</protein>
<evidence type="ECO:0000313" key="1">
    <source>
        <dbReference type="EMBL" id="NGN44959.1"/>
    </source>
</evidence>
<proteinExistence type="predicted"/>
<dbReference type="AlphaFoldDB" id="A0A7C9RC82"/>
<keyword evidence="2" id="KW-1185">Reference proteome</keyword>
<sequence length="138" mass="15341">MMDIEKDTAKRIIDALAVAIDGKPSSAKSFNQFPYEDLADYGNWGQDNNDSNRDTPRTRALFIAYLVFSGGRIPLRGIEMHGTYFRPDVWVAGALVKKGYLTVDESAQDFVVTQDGWGFVAETLEPLGSSRHAIRPGR</sequence>